<proteinExistence type="predicted"/>
<feature type="coiled-coil region" evidence="1">
    <location>
        <begin position="66"/>
        <end position="122"/>
    </location>
</feature>
<name>A0A2G9IA95_9LAMI</name>
<dbReference type="AlphaFoldDB" id="A0A2G9IA95"/>
<keyword evidence="4" id="KW-1185">Reference proteome</keyword>
<protein>
    <submittedName>
        <fullName evidence="3">Uncharacterized protein</fullName>
    </submittedName>
</protein>
<reference evidence="4" key="1">
    <citation type="journal article" date="2018" name="Gigascience">
        <title>Genome assembly of the Pink Ipe (Handroanthus impetiginosus, Bignoniaceae), a highly valued, ecologically keystone Neotropical timber forest tree.</title>
        <authorList>
            <person name="Silva-Junior O.B."/>
            <person name="Grattapaglia D."/>
            <person name="Novaes E."/>
            <person name="Collevatti R.G."/>
        </authorList>
    </citation>
    <scope>NUCLEOTIDE SEQUENCE [LARGE SCALE GENOMIC DNA]</scope>
    <source>
        <strain evidence="4">cv. UFG-1</strain>
    </source>
</reference>
<comment type="caution">
    <text evidence="3">The sequence shown here is derived from an EMBL/GenBank/DDBJ whole genome shotgun (WGS) entry which is preliminary data.</text>
</comment>
<sequence>MSQNFLLNLPGETDRQLMNQASDGEALAQFSSNLAKMTLWGGNLIAHLGGANDKFAQMQIESKRQVDNMKLMHMELEKSYANLQEKYCNLQADHEKLDAQLLDVVARHSRELEKAKEEARRDFPNSEEGKQLLQVLLERKKEEFKEEFLCSDEFRKIVVDQTLVYYYFGYKYLKDQLKIKGIDSSVFKGIKRDDGLTTLPEDTSILQQADSDEESEEETEVPLS</sequence>
<keyword evidence="1" id="KW-0175">Coiled coil</keyword>
<organism evidence="3 4">
    <name type="scientific">Handroanthus impetiginosus</name>
    <dbReference type="NCBI Taxonomy" id="429701"/>
    <lineage>
        <taxon>Eukaryota</taxon>
        <taxon>Viridiplantae</taxon>
        <taxon>Streptophyta</taxon>
        <taxon>Embryophyta</taxon>
        <taxon>Tracheophyta</taxon>
        <taxon>Spermatophyta</taxon>
        <taxon>Magnoliopsida</taxon>
        <taxon>eudicotyledons</taxon>
        <taxon>Gunneridae</taxon>
        <taxon>Pentapetalae</taxon>
        <taxon>asterids</taxon>
        <taxon>lamiids</taxon>
        <taxon>Lamiales</taxon>
        <taxon>Bignoniaceae</taxon>
        <taxon>Crescentiina</taxon>
        <taxon>Tabebuia alliance</taxon>
        <taxon>Handroanthus</taxon>
    </lineage>
</organism>
<feature type="compositionally biased region" description="Acidic residues" evidence="2">
    <location>
        <begin position="210"/>
        <end position="224"/>
    </location>
</feature>
<feature type="region of interest" description="Disordered" evidence="2">
    <location>
        <begin position="201"/>
        <end position="224"/>
    </location>
</feature>
<evidence type="ECO:0000256" key="2">
    <source>
        <dbReference type="SAM" id="MobiDB-lite"/>
    </source>
</evidence>
<evidence type="ECO:0000313" key="4">
    <source>
        <dbReference type="Proteomes" id="UP000231279"/>
    </source>
</evidence>
<gene>
    <name evidence="3" type="ORF">CDL12_00647</name>
</gene>
<evidence type="ECO:0000313" key="3">
    <source>
        <dbReference type="EMBL" id="PIN26580.1"/>
    </source>
</evidence>
<dbReference type="EMBL" id="NKXS01000072">
    <property type="protein sequence ID" value="PIN26580.1"/>
    <property type="molecule type" value="Genomic_DNA"/>
</dbReference>
<evidence type="ECO:0000256" key="1">
    <source>
        <dbReference type="SAM" id="Coils"/>
    </source>
</evidence>
<accession>A0A2G9IA95</accession>
<dbReference type="Proteomes" id="UP000231279">
    <property type="component" value="Unassembled WGS sequence"/>
</dbReference>